<comment type="pathway">
    <text evidence="1">Amino-acid biosynthesis; L-histidine biosynthesis; L-histidine from 5-phospho-alpha-D-ribose 1-diphosphate: step 5/9.</text>
</comment>
<dbReference type="Proteomes" id="UP000284051">
    <property type="component" value="Unassembled WGS sequence"/>
</dbReference>
<proteinExistence type="inferred from homology"/>
<comment type="function">
    <text evidence="9">IGPS catalyzes the conversion of PRFAR and glutamine to IGP, AICAR and glutamate. The HisF subunit catalyzes the cyclization activity that produces IGP and AICAR from PRFAR using the ammonia provided by the HisH subunit.</text>
</comment>
<dbReference type="GO" id="GO:0000107">
    <property type="term" value="F:imidazoleglycerol-phosphate synthase activity"/>
    <property type="evidence" value="ECO:0007669"/>
    <property type="project" value="InterPro"/>
</dbReference>
<keyword evidence="8" id="KW-0456">Lyase</keyword>
<dbReference type="PANTHER" id="PTHR21235:SF2">
    <property type="entry name" value="IMIDAZOLE GLYCEROL PHOSPHATE SYNTHASE HISHF"/>
    <property type="match status" value="1"/>
</dbReference>
<dbReference type="PANTHER" id="PTHR21235">
    <property type="entry name" value="IMIDAZOLE GLYCEROL PHOSPHATE SYNTHASE SUBUNIT HISF/H IGP SYNTHASE SUBUNIT HISF/H"/>
    <property type="match status" value="1"/>
</dbReference>
<protein>
    <recommendedName>
        <fullName evidence="5">Imidazole glycerol phosphate synthase subunit HisF</fullName>
        <ecNumber evidence="4">4.3.2.10</ecNumber>
    </recommendedName>
    <alternativeName>
        <fullName evidence="10">IGP synthase cyclase subunit</fullName>
    </alternativeName>
    <alternativeName>
        <fullName evidence="11">IGP synthase subunit HisF</fullName>
    </alternativeName>
    <alternativeName>
        <fullName evidence="12">ImGP synthase subunit HisF</fullName>
    </alternativeName>
</protein>
<comment type="similarity">
    <text evidence="2 14">Belongs to the HisA/HisF family.</text>
</comment>
<dbReference type="GeneID" id="61434938"/>
<evidence type="ECO:0000256" key="12">
    <source>
        <dbReference type="ARBA" id="ARBA00032401"/>
    </source>
</evidence>
<evidence type="ECO:0000256" key="9">
    <source>
        <dbReference type="ARBA" id="ARBA00025475"/>
    </source>
</evidence>
<evidence type="ECO:0000256" key="3">
    <source>
        <dbReference type="ARBA" id="ARBA00011152"/>
    </source>
</evidence>
<keyword evidence="6 14" id="KW-0028">Amino-acid biosynthesis</keyword>
<evidence type="ECO:0000256" key="8">
    <source>
        <dbReference type="ARBA" id="ARBA00023239"/>
    </source>
</evidence>
<comment type="subunit">
    <text evidence="3">Heterodimer of HisH and HisF.</text>
</comment>
<dbReference type="Pfam" id="PF00977">
    <property type="entry name" value="His_biosynth"/>
    <property type="match status" value="1"/>
</dbReference>
<dbReference type="EMBL" id="QRID01000007">
    <property type="protein sequence ID" value="RHG28605.1"/>
    <property type="molecule type" value="Genomic_DNA"/>
</dbReference>
<dbReference type="EC" id="4.3.2.10" evidence="4"/>
<dbReference type="AlphaFoldDB" id="A0A3R6HEL2"/>
<evidence type="ECO:0000256" key="7">
    <source>
        <dbReference type="ARBA" id="ARBA00023102"/>
    </source>
</evidence>
<evidence type="ECO:0000313" key="15">
    <source>
        <dbReference type="EMBL" id="RHG28605.1"/>
    </source>
</evidence>
<reference evidence="15 16" key="1">
    <citation type="submission" date="2018-08" db="EMBL/GenBank/DDBJ databases">
        <title>A genome reference for cultivated species of the human gut microbiota.</title>
        <authorList>
            <person name="Zou Y."/>
            <person name="Xue W."/>
            <person name="Luo G."/>
        </authorList>
    </citation>
    <scope>NUCLEOTIDE SEQUENCE [LARGE SCALE GENOMIC DNA]</scope>
    <source>
        <strain evidence="15 16">AM22-21LB</strain>
    </source>
</reference>
<dbReference type="GO" id="GO:0016829">
    <property type="term" value="F:lyase activity"/>
    <property type="evidence" value="ECO:0007669"/>
    <property type="project" value="UniProtKB-KW"/>
</dbReference>
<dbReference type="CDD" id="cd04731">
    <property type="entry name" value="HisF"/>
    <property type="match status" value="1"/>
</dbReference>
<dbReference type="InterPro" id="IPR050064">
    <property type="entry name" value="IGPS_HisA/HisF"/>
</dbReference>
<evidence type="ECO:0000256" key="14">
    <source>
        <dbReference type="RuleBase" id="RU003657"/>
    </source>
</evidence>
<evidence type="ECO:0000256" key="1">
    <source>
        <dbReference type="ARBA" id="ARBA00005091"/>
    </source>
</evidence>
<dbReference type="GO" id="GO:0000105">
    <property type="term" value="P:L-histidine biosynthetic process"/>
    <property type="evidence" value="ECO:0007669"/>
    <property type="project" value="UniProtKB-UniPathway"/>
</dbReference>
<accession>A0A3R6HEL2</accession>
<organism evidence="15 16">
    <name type="scientific">Roseburia intestinalis</name>
    <dbReference type="NCBI Taxonomy" id="166486"/>
    <lineage>
        <taxon>Bacteria</taxon>
        <taxon>Bacillati</taxon>
        <taxon>Bacillota</taxon>
        <taxon>Clostridia</taxon>
        <taxon>Lachnospirales</taxon>
        <taxon>Lachnospiraceae</taxon>
        <taxon>Roseburia</taxon>
    </lineage>
</organism>
<evidence type="ECO:0000313" key="16">
    <source>
        <dbReference type="Proteomes" id="UP000284051"/>
    </source>
</evidence>
<evidence type="ECO:0000256" key="6">
    <source>
        <dbReference type="ARBA" id="ARBA00022605"/>
    </source>
</evidence>
<dbReference type="InterPro" id="IPR004651">
    <property type="entry name" value="HisF"/>
</dbReference>
<keyword evidence="7 14" id="KW-0368">Histidine biosynthesis</keyword>
<gene>
    <name evidence="15" type="ORF">DW264_09130</name>
</gene>
<dbReference type="UniPathway" id="UPA00031">
    <property type="reaction ID" value="UER00010"/>
</dbReference>
<comment type="caution">
    <text evidence="15">The sequence shown here is derived from an EMBL/GenBank/DDBJ whole genome shotgun (WGS) entry which is preliminary data.</text>
</comment>
<evidence type="ECO:0000256" key="4">
    <source>
        <dbReference type="ARBA" id="ARBA00012809"/>
    </source>
</evidence>
<sequence>MLKVRVIPTLLYKSVGLVKGVGFNSWRRVDTVLPAIKVYNMREVDELILLDIEATNEKRDPDYDEIRDFSRECFVPFCVGGGICHIDQIKNLLRAGADKVAINSAAYDNLSLITEGAKLFGSQCIVASIDCRKIDGEYHCFSHNGSVDTGWLLQDWIIKVVEAGAGEILLTSVELDGTMEGYDVEMIKIATSLVNVPVIASGGAGNYEHMRKAVQEGGASAVAAASIYHFTEQTPKEAKEYLGEHGVAVRMI</sequence>
<comment type="catalytic activity">
    <reaction evidence="13">
        <text>5-[(5-phospho-1-deoxy-D-ribulos-1-ylimino)methylamino]-1-(5-phospho-beta-D-ribosyl)imidazole-4-carboxamide + L-glutamine = D-erythro-1-(imidazol-4-yl)glycerol 3-phosphate + 5-amino-1-(5-phospho-beta-D-ribosyl)imidazole-4-carboxamide + L-glutamate + H(+)</text>
        <dbReference type="Rhea" id="RHEA:24793"/>
        <dbReference type="ChEBI" id="CHEBI:15378"/>
        <dbReference type="ChEBI" id="CHEBI:29985"/>
        <dbReference type="ChEBI" id="CHEBI:58278"/>
        <dbReference type="ChEBI" id="CHEBI:58359"/>
        <dbReference type="ChEBI" id="CHEBI:58475"/>
        <dbReference type="ChEBI" id="CHEBI:58525"/>
        <dbReference type="EC" id="4.3.2.10"/>
    </reaction>
</comment>
<evidence type="ECO:0000256" key="13">
    <source>
        <dbReference type="ARBA" id="ARBA00047838"/>
    </source>
</evidence>
<dbReference type="InterPro" id="IPR011060">
    <property type="entry name" value="RibuloseP-bd_barrel"/>
</dbReference>
<evidence type="ECO:0000256" key="2">
    <source>
        <dbReference type="ARBA" id="ARBA00009667"/>
    </source>
</evidence>
<dbReference type="SUPFAM" id="SSF51366">
    <property type="entry name" value="Ribulose-phoshate binding barrel"/>
    <property type="match status" value="1"/>
</dbReference>
<name>A0A3R6HEL2_9FIRM</name>
<evidence type="ECO:0000256" key="11">
    <source>
        <dbReference type="ARBA" id="ARBA00031409"/>
    </source>
</evidence>
<dbReference type="InterPro" id="IPR013785">
    <property type="entry name" value="Aldolase_TIM"/>
</dbReference>
<dbReference type="InterPro" id="IPR006062">
    <property type="entry name" value="His_biosynth"/>
</dbReference>
<dbReference type="Gene3D" id="3.20.20.70">
    <property type="entry name" value="Aldolase class I"/>
    <property type="match status" value="1"/>
</dbReference>
<evidence type="ECO:0000256" key="10">
    <source>
        <dbReference type="ARBA" id="ARBA00030264"/>
    </source>
</evidence>
<evidence type="ECO:0000256" key="5">
    <source>
        <dbReference type="ARBA" id="ARBA00016318"/>
    </source>
</evidence>
<dbReference type="RefSeq" id="WP_006857357.1">
    <property type="nucleotide sequence ID" value="NZ_CP097279.1"/>
</dbReference>